<comment type="cofactor">
    <cofactor evidence="13">
        <name>Mg(2+)</name>
        <dbReference type="ChEBI" id="CHEBI:18420"/>
    </cofactor>
    <text evidence="13">Binds 2 magnesium ions per subunit. They probably participate in the reaction catalyzed by the enzyme. May bind an additional third magnesium ion after substrate binding.</text>
</comment>
<keyword evidence="11 13" id="KW-0234">DNA repair</keyword>
<feature type="compositionally biased region" description="Low complexity" evidence="14">
    <location>
        <begin position="292"/>
        <end position="309"/>
    </location>
</feature>
<dbReference type="PANTHER" id="PTHR11081:SF8">
    <property type="entry name" value="EXONUCLEASE 1"/>
    <property type="match status" value="1"/>
</dbReference>
<keyword evidence="12 13" id="KW-0539">Nucleus</keyword>
<dbReference type="OMA" id="AFCMKLV"/>
<evidence type="ECO:0000256" key="7">
    <source>
        <dbReference type="ARBA" id="ARBA00022769"/>
    </source>
</evidence>
<dbReference type="GO" id="GO:0017108">
    <property type="term" value="F:5'-flap endonuclease activity"/>
    <property type="evidence" value="ECO:0007669"/>
    <property type="project" value="TreeGrafter"/>
</dbReference>
<keyword evidence="13" id="KW-0269">Exonuclease</keyword>
<dbReference type="InterPro" id="IPR006084">
    <property type="entry name" value="XPG/Rad2"/>
</dbReference>
<dbReference type="STRING" id="244447.ENSCSEP00000025966"/>
<dbReference type="FunFam" id="1.10.150.20:FF:000011">
    <property type="entry name" value="exonuclease 1"/>
    <property type="match status" value="1"/>
</dbReference>
<evidence type="ECO:0000256" key="3">
    <source>
        <dbReference type="ARBA" id="ARBA00020324"/>
    </source>
</evidence>
<dbReference type="SUPFAM" id="SSF47807">
    <property type="entry name" value="5' to 3' exonuclease, C-terminal subdomain"/>
    <property type="match status" value="1"/>
</dbReference>
<keyword evidence="6 13" id="KW-0227">DNA damage</keyword>
<evidence type="ECO:0000256" key="1">
    <source>
        <dbReference type="ARBA" id="ARBA00004123"/>
    </source>
</evidence>
<evidence type="ECO:0000256" key="12">
    <source>
        <dbReference type="ARBA" id="ARBA00023242"/>
    </source>
</evidence>
<keyword evidence="4 13" id="KW-0540">Nuclease</keyword>
<reference evidence="15 16" key="1">
    <citation type="journal article" date="2014" name="Nat. Genet.">
        <title>Whole-genome sequence of a flatfish provides insights into ZW sex chromosome evolution and adaptation to a benthic lifestyle.</title>
        <authorList>
            <person name="Chen S."/>
            <person name="Zhang G."/>
            <person name="Shao C."/>
            <person name="Huang Q."/>
            <person name="Liu G."/>
            <person name="Zhang P."/>
            <person name="Song W."/>
            <person name="An N."/>
            <person name="Chalopin D."/>
            <person name="Volff J.N."/>
            <person name="Hong Y."/>
            <person name="Li Q."/>
            <person name="Sha Z."/>
            <person name="Zhou H."/>
            <person name="Xie M."/>
            <person name="Yu Q."/>
            <person name="Liu Y."/>
            <person name="Xiang H."/>
            <person name="Wang N."/>
            <person name="Wu K."/>
            <person name="Yang C."/>
            <person name="Zhou Q."/>
            <person name="Liao X."/>
            <person name="Yang L."/>
            <person name="Hu Q."/>
            <person name="Zhang J."/>
            <person name="Meng L."/>
            <person name="Jin L."/>
            <person name="Tian Y."/>
            <person name="Lian J."/>
            <person name="Yang J."/>
            <person name="Miao G."/>
            <person name="Liu S."/>
            <person name="Liang Z."/>
            <person name="Yan F."/>
            <person name="Li Y."/>
            <person name="Sun B."/>
            <person name="Zhang H."/>
            <person name="Zhang J."/>
            <person name="Zhu Y."/>
            <person name="Du M."/>
            <person name="Zhao Y."/>
            <person name="Schartl M."/>
            <person name="Tang Q."/>
            <person name="Wang J."/>
        </authorList>
    </citation>
    <scope>NUCLEOTIDE SEQUENCE</scope>
</reference>
<dbReference type="InterPro" id="IPR036279">
    <property type="entry name" value="5-3_exonuclease_C_sf"/>
</dbReference>
<evidence type="ECO:0000256" key="14">
    <source>
        <dbReference type="SAM" id="MobiDB-lite"/>
    </source>
</evidence>
<dbReference type="GO" id="GO:0006310">
    <property type="term" value="P:DNA recombination"/>
    <property type="evidence" value="ECO:0007669"/>
    <property type="project" value="TreeGrafter"/>
</dbReference>
<feature type="compositionally biased region" description="Polar residues" evidence="14">
    <location>
        <begin position="413"/>
        <end position="447"/>
    </location>
</feature>
<keyword evidence="16" id="KW-1185">Reference proteome</keyword>
<dbReference type="PANTHER" id="PTHR11081">
    <property type="entry name" value="FLAP ENDONUCLEASE FAMILY MEMBER"/>
    <property type="match status" value="1"/>
</dbReference>
<reference evidence="15" key="2">
    <citation type="submission" date="2025-08" db="UniProtKB">
        <authorList>
            <consortium name="Ensembl"/>
        </authorList>
    </citation>
    <scope>IDENTIFICATION</scope>
</reference>
<dbReference type="GO" id="GO:0005634">
    <property type="term" value="C:nucleus"/>
    <property type="evidence" value="ECO:0007669"/>
    <property type="project" value="UniProtKB-SubCell"/>
</dbReference>
<accession>A0A3P8WKC6</accession>
<feature type="region of interest" description="Disordered" evidence="14">
    <location>
        <begin position="153"/>
        <end position="544"/>
    </location>
</feature>
<evidence type="ECO:0000256" key="9">
    <source>
        <dbReference type="ARBA" id="ARBA00022842"/>
    </source>
</evidence>
<comment type="subcellular location">
    <subcellularLocation>
        <location evidence="1 13">Nucleus</location>
    </subcellularLocation>
</comment>
<dbReference type="GO" id="GO:0046872">
    <property type="term" value="F:metal ion binding"/>
    <property type="evidence" value="ECO:0007669"/>
    <property type="project" value="UniProtKB-UniRule"/>
</dbReference>
<evidence type="ECO:0000256" key="10">
    <source>
        <dbReference type="ARBA" id="ARBA00022881"/>
    </source>
</evidence>
<keyword evidence="9 13" id="KW-0460">Magnesium</keyword>
<comment type="similarity">
    <text evidence="2 13">Belongs to the XPG/RAD2 endonuclease family. EXO1 subfamily.</text>
</comment>
<dbReference type="InterPro" id="IPR037315">
    <property type="entry name" value="EXO1_H3TH"/>
</dbReference>
<keyword evidence="10 13" id="KW-0267">Excision nuclease</keyword>
<dbReference type="EC" id="3.1.-.-" evidence="13"/>
<dbReference type="FunCoup" id="A0A3P8WKC6">
    <property type="interactions" value="775"/>
</dbReference>
<dbReference type="GO" id="GO:0006298">
    <property type="term" value="P:mismatch repair"/>
    <property type="evidence" value="ECO:0007669"/>
    <property type="project" value="TreeGrafter"/>
</dbReference>
<feature type="compositionally biased region" description="Polar residues" evidence="14">
    <location>
        <begin position="583"/>
        <end position="597"/>
    </location>
</feature>
<feature type="compositionally biased region" description="Low complexity" evidence="14">
    <location>
        <begin position="488"/>
        <end position="498"/>
    </location>
</feature>
<dbReference type="Ensembl" id="ENSCSET00000026306.1">
    <property type="protein sequence ID" value="ENSCSEP00000025966.1"/>
    <property type="gene ID" value="ENSCSEG00000016595.1"/>
</dbReference>
<dbReference type="AlphaFoldDB" id="A0A3P8WKC6"/>
<dbReference type="InterPro" id="IPR008918">
    <property type="entry name" value="HhH2"/>
</dbReference>
<evidence type="ECO:0000256" key="2">
    <source>
        <dbReference type="ARBA" id="ARBA00010563"/>
    </source>
</evidence>
<dbReference type="Gene3D" id="1.10.150.20">
    <property type="entry name" value="5' to 3' exonuclease, C-terminal subdomain"/>
    <property type="match status" value="1"/>
</dbReference>
<keyword evidence="8 13" id="KW-0378">Hydrolase</keyword>
<dbReference type="Proteomes" id="UP000265120">
    <property type="component" value="Chromosome 12"/>
</dbReference>
<feature type="compositionally biased region" description="Polar residues" evidence="14">
    <location>
        <begin position="381"/>
        <end position="398"/>
    </location>
</feature>
<dbReference type="GeneTree" id="ENSGT00510000047676"/>
<organism evidence="15 16">
    <name type="scientific">Cynoglossus semilaevis</name>
    <name type="common">Tongue sole</name>
    <dbReference type="NCBI Taxonomy" id="244447"/>
    <lineage>
        <taxon>Eukaryota</taxon>
        <taxon>Metazoa</taxon>
        <taxon>Chordata</taxon>
        <taxon>Craniata</taxon>
        <taxon>Vertebrata</taxon>
        <taxon>Euteleostomi</taxon>
        <taxon>Actinopterygii</taxon>
        <taxon>Neopterygii</taxon>
        <taxon>Teleostei</taxon>
        <taxon>Neoteleostei</taxon>
        <taxon>Acanthomorphata</taxon>
        <taxon>Carangaria</taxon>
        <taxon>Pleuronectiformes</taxon>
        <taxon>Pleuronectoidei</taxon>
        <taxon>Cynoglossidae</taxon>
        <taxon>Cynoglossinae</taxon>
        <taxon>Cynoglossus</taxon>
    </lineage>
</organism>
<evidence type="ECO:0000256" key="6">
    <source>
        <dbReference type="ARBA" id="ARBA00022763"/>
    </source>
</evidence>
<protein>
    <recommendedName>
        <fullName evidence="3 13">Exonuclease 1</fullName>
        <ecNumber evidence="13">3.1.-.-</ecNumber>
    </recommendedName>
</protein>
<name>A0A3P8WKC6_CYNSE</name>
<evidence type="ECO:0000256" key="11">
    <source>
        <dbReference type="ARBA" id="ARBA00023204"/>
    </source>
</evidence>
<proteinExistence type="inferred from homology"/>
<feature type="compositionally biased region" description="Basic and acidic residues" evidence="14">
    <location>
        <begin position="227"/>
        <end position="243"/>
    </location>
</feature>
<comment type="function">
    <text evidence="13">5'-&gt;3' double-stranded DNA exonuclease which may also possess a cryptic 3'-&gt;5' double-stranded DNA exonuclease activity. Functions in DNA mismatch repair.</text>
</comment>
<evidence type="ECO:0000256" key="8">
    <source>
        <dbReference type="ARBA" id="ARBA00022801"/>
    </source>
</evidence>
<keyword evidence="7 13" id="KW-0228">DNA excision</keyword>
<evidence type="ECO:0000313" key="15">
    <source>
        <dbReference type="Ensembl" id="ENSCSEP00000025966.1"/>
    </source>
</evidence>
<evidence type="ECO:0000256" key="13">
    <source>
        <dbReference type="RuleBase" id="RU910737"/>
    </source>
</evidence>
<dbReference type="CDD" id="cd09908">
    <property type="entry name" value="H3TH_EXO1"/>
    <property type="match status" value="1"/>
</dbReference>
<dbReference type="SMART" id="SM00279">
    <property type="entry name" value="HhH2"/>
    <property type="match status" value="1"/>
</dbReference>
<dbReference type="GO" id="GO:0003677">
    <property type="term" value="F:DNA binding"/>
    <property type="evidence" value="ECO:0007669"/>
    <property type="project" value="UniProtKB-UniRule"/>
</dbReference>
<sequence length="597" mass="65364">MDKHGNCLEIDQSNLGRCHNLGDVFTEEKFRYMCILSGCDYLASLYGIGLGKACKLLRIARDPDILKVIRKMGQYLKMDIVVPEHYIEGFTRANNTFLYQLVFDPVRRKVVPLNPYPENIDQSTLSYAGFNVGDDKGLQMALGNIDINTMERIDNFNPDKPAAQSKHRSRGWSDAPATTGRSIWCAGPASASAVQPRSPDSTRRPASTRGKERVISLGGLQLPSRELQVKRSREESGASDRDVLQQYSASGLKRSRPDQQPGRTVITRTRNCFATLLQRRNQEAEEDDDGQPTRSRFFGRSSSAASPSTEDPPREDVPQNRVAVSPCEDKDGATDSPIIQATDSDGPDPLSFDTPSPPGSSSSTSPGSACHGLRLFHWSEPPQTRTSTAGLTALQQFQYKKESSPSSPKLHRLSSQSSTNGNAEDNLSCSPPSQDSAYFSQSQPDDTSSQKEDVSDYAFSSSRQELVTFDENTAVKEKSPPHSKKRSVSLGSKVSGLSKIKHESHNRAAKSPVLGPARVSGLRKKSVASGKKISSPNNENSPNVQATISNLWKNFSFKKDNVIKVTSCREGESKPLSPVKDNVQPSTTTDTKLISSC</sequence>
<reference evidence="15" key="3">
    <citation type="submission" date="2025-09" db="UniProtKB">
        <authorList>
            <consortium name="Ensembl"/>
        </authorList>
    </citation>
    <scope>IDENTIFICATION</scope>
</reference>
<feature type="region of interest" description="Disordered" evidence="14">
    <location>
        <begin position="569"/>
        <end position="597"/>
    </location>
</feature>
<dbReference type="GO" id="GO:0035312">
    <property type="term" value="F:5'-3' DNA exonuclease activity"/>
    <property type="evidence" value="ECO:0007669"/>
    <property type="project" value="UniProtKB-UniRule"/>
</dbReference>
<feature type="compositionally biased region" description="Low complexity" evidence="14">
    <location>
        <begin position="359"/>
        <end position="368"/>
    </location>
</feature>
<feature type="compositionally biased region" description="Polar residues" evidence="14">
    <location>
        <begin position="532"/>
        <end position="544"/>
    </location>
</feature>
<keyword evidence="13" id="KW-0238">DNA-binding</keyword>
<evidence type="ECO:0000313" key="16">
    <source>
        <dbReference type="Proteomes" id="UP000265120"/>
    </source>
</evidence>
<dbReference type="InParanoid" id="A0A3P8WKC6"/>
<keyword evidence="5 13" id="KW-0479">Metal-binding</keyword>
<evidence type="ECO:0000256" key="4">
    <source>
        <dbReference type="ARBA" id="ARBA00022722"/>
    </source>
</evidence>
<evidence type="ECO:0000256" key="5">
    <source>
        <dbReference type="ARBA" id="ARBA00022723"/>
    </source>
</evidence>